<protein>
    <submittedName>
        <fullName evidence="1">Uncharacterized protein</fullName>
    </submittedName>
</protein>
<organism evidence="1 2">
    <name type="scientific">Oxalobacter aliiformigenes</name>
    <dbReference type="NCBI Taxonomy" id="2946593"/>
    <lineage>
        <taxon>Bacteria</taxon>
        <taxon>Pseudomonadati</taxon>
        <taxon>Pseudomonadota</taxon>
        <taxon>Betaproteobacteria</taxon>
        <taxon>Burkholderiales</taxon>
        <taxon>Oxalobacteraceae</taxon>
        <taxon>Oxalobacter</taxon>
    </lineage>
</organism>
<dbReference type="Proteomes" id="UP001164794">
    <property type="component" value="Chromosome"/>
</dbReference>
<evidence type="ECO:0000313" key="1">
    <source>
        <dbReference type="EMBL" id="WAV97280.1"/>
    </source>
</evidence>
<name>A0ABY7JLH7_9BURK</name>
<accession>A0ABY7JLH7</accession>
<dbReference type="PROSITE" id="PS51257">
    <property type="entry name" value="PROKAR_LIPOPROTEIN"/>
    <property type="match status" value="1"/>
</dbReference>
<proteinExistence type="predicted"/>
<dbReference type="RefSeq" id="WP_269264749.1">
    <property type="nucleotide sequence ID" value="NZ_CP098248.1"/>
</dbReference>
<keyword evidence="2" id="KW-1185">Reference proteome</keyword>
<reference evidence="1" key="1">
    <citation type="journal article" date="2022" name="Front. Microbiol.">
        <title>New perspectives on an old grouping: The genomic and phenotypic variability of Oxalobacter formigenes and the implications for calcium oxalate stone prevention.</title>
        <authorList>
            <person name="Chmiel J.A."/>
            <person name="Carr C."/>
            <person name="Stuivenberg G.A."/>
            <person name="Venema R."/>
            <person name="Chanyi R.M."/>
            <person name="Al K.F."/>
            <person name="Giguere D."/>
            <person name="Say H."/>
            <person name="Akouris P.P."/>
            <person name="Dominguez Romero S.A."/>
            <person name="Kwong A."/>
            <person name="Tai V."/>
            <person name="Koval S.F."/>
            <person name="Razvi H."/>
            <person name="Bjazevic J."/>
            <person name="Burton J.P."/>
        </authorList>
    </citation>
    <scope>NUCLEOTIDE SEQUENCE</scope>
    <source>
        <strain evidence="1">HOxNP-1</strain>
    </source>
</reference>
<sequence>MTAFRFTLIVFLSGVLLGCGLSYIWHDDDRIEQEKQLARISKIVQNHYENQCRR</sequence>
<gene>
    <name evidence="1" type="ORF">NB645_00515</name>
</gene>
<dbReference type="EMBL" id="CP098248">
    <property type="protein sequence ID" value="WAV97280.1"/>
    <property type="molecule type" value="Genomic_DNA"/>
</dbReference>
<evidence type="ECO:0000313" key="2">
    <source>
        <dbReference type="Proteomes" id="UP001164794"/>
    </source>
</evidence>